<name>A0A0D7AH37_9AGAR</name>
<evidence type="ECO:0000256" key="1">
    <source>
        <dbReference type="SAM" id="MobiDB-lite"/>
    </source>
</evidence>
<accession>A0A0D7AH37</accession>
<proteinExistence type="predicted"/>
<dbReference type="AlphaFoldDB" id="A0A0D7AH37"/>
<dbReference type="OrthoDB" id="435402at2759"/>
<feature type="region of interest" description="Disordered" evidence="1">
    <location>
        <begin position="132"/>
        <end position="154"/>
    </location>
</feature>
<evidence type="ECO:0000313" key="3">
    <source>
        <dbReference type="Proteomes" id="UP000054144"/>
    </source>
</evidence>
<reference evidence="2 3" key="1">
    <citation type="journal article" date="2015" name="Fungal Genet. Biol.">
        <title>Evolution of novel wood decay mechanisms in Agaricales revealed by the genome sequences of Fistulina hepatica and Cylindrobasidium torrendii.</title>
        <authorList>
            <person name="Floudas D."/>
            <person name="Held B.W."/>
            <person name="Riley R."/>
            <person name="Nagy L.G."/>
            <person name="Koehler G."/>
            <person name="Ransdell A.S."/>
            <person name="Younus H."/>
            <person name="Chow J."/>
            <person name="Chiniquy J."/>
            <person name="Lipzen A."/>
            <person name="Tritt A."/>
            <person name="Sun H."/>
            <person name="Haridas S."/>
            <person name="LaButti K."/>
            <person name="Ohm R.A."/>
            <person name="Kues U."/>
            <person name="Blanchette R.A."/>
            <person name="Grigoriev I.V."/>
            <person name="Minto R.E."/>
            <person name="Hibbett D.S."/>
        </authorList>
    </citation>
    <scope>NUCLEOTIDE SEQUENCE [LARGE SCALE GENOMIC DNA]</scope>
    <source>
        <strain evidence="2 3">ATCC 64428</strain>
    </source>
</reference>
<evidence type="ECO:0000313" key="2">
    <source>
        <dbReference type="EMBL" id="KIY49635.1"/>
    </source>
</evidence>
<protein>
    <submittedName>
        <fullName evidence="2">Uncharacterized protein</fullName>
    </submittedName>
</protein>
<keyword evidence="3" id="KW-1185">Reference proteome</keyword>
<gene>
    <name evidence="2" type="ORF">FISHEDRAFT_72277</name>
</gene>
<dbReference type="Proteomes" id="UP000054144">
    <property type="component" value="Unassembled WGS sequence"/>
</dbReference>
<organism evidence="2 3">
    <name type="scientific">Fistulina hepatica ATCC 64428</name>
    <dbReference type="NCBI Taxonomy" id="1128425"/>
    <lineage>
        <taxon>Eukaryota</taxon>
        <taxon>Fungi</taxon>
        <taxon>Dikarya</taxon>
        <taxon>Basidiomycota</taxon>
        <taxon>Agaricomycotina</taxon>
        <taxon>Agaricomycetes</taxon>
        <taxon>Agaricomycetidae</taxon>
        <taxon>Agaricales</taxon>
        <taxon>Fistulinaceae</taxon>
        <taxon>Fistulina</taxon>
    </lineage>
</organism>
<feature type="compositionally biased region" description="Acidic residues" evidence="1">
    <location>
        <begin position="132"/>
        <end position="141"/>
    </location>
</feature>
<dbReference type="EMBL" id="KN881721">
    <property type="protein sequence ID" value="KIY49635.1"/>
    <property type="molecule type" value="Genomic_DNA"/>
</dbReference>
<sequence length="494" mass="55829">MLKYVGIFPILRRVVTLCRHQAASNGTGAGGTRNVIQTDVLTPTRRPPRKRYTEDPFKGKDWIDAWKDLEPQLQPPIFNSDNLHHRLIDVFNAFQRRPFPRQFPVVRDIWDQFRLFTGMQFEMPIWKRAGEDSDDNADDFEEPHNPPKKKYVRRPYAQPTIVDSDDDITRLFNAENQRMEKQKMAFLDDPAMQPISVLLSHEPNLTNIPRLIAYFLRYCLRYNAFPGLNARDEDMDVKIKDAIAVSELALQELPLTARLSKAILPNALGEACRSLWGKSGLVMSSSNVHEFAVGIPANDIDEFADEVAEAFSNERALEELVDGAEPDDDVWEVELEHPIPADIRDALGATYMPGAVETSMRRIKAVSGALASTTECASVQCDLTPENVEYALKQHAVRIVLEPWLGWASQDQQVAEPVVHGFHGDTALAVTHDPWMTNITVFMDPSTLPFLKTGMGVGATFVQVVPRVRGDSTADIWYVERVDSVIPSYYKDHE</sequence>